<evidence type="ECO:0000313" key="8">
    <source>
        <dbReference type="EMBL" id="TNU76499.1"/>
    </source>
</evidence>
<dbReference type="GO" id="GO:0000272">
    <property type="term" value="P:polysaccharide catabolic process"/>
    <property type="evidence" value="ECO:0007669"/>
    <property type="project" value="UniProtKB-KW"/>
</dbReference>
<keyword evidence="9" id="KW-1185">Reference proteome</keyword>
<sequence>MADGIEETAIQDLVAPAGDVDLVSAMLDLGGFVHGDIDTVVNTFQAPYFGGATSVDAAGLASGVIVRAGTDGSGNHVVATSADSGATWVTSPASGGSGPGTVTVSANGANVVWAPDGVTPRRSGDTGSTWADVVGLPVGARVESDRVDPRLVYGLAGGTFYRSNDGGATFAAVAGGLPAEGNVRFAAMPGSIGVLWLAGGDDEGAYGMWRSTDAGSTWSAVAGFDAADTVGFGRAAPGALTPSIYTAAERDGVRGVYRSIDGGTSWERINDDEHQWGWIGADIEGDPDVFGRVYIATNGRGIIVGDDTEAAAPADWNARTVYTTGDVVTYAGAQWRASWWTQGQKPGDAYGPWQQIAAEPSGVAAWTSSRIFVAGDVVSHGSHLWRAKWWTRAQEPGASPWGPWEQIG</sequence>
<feature type="domain" description="Chitin-binding type-3" evidence="7">
    <location>
        <begin position="363"/>
        <end position="407"/>
    </location>
</feature>
<organism evidence="8 9">
    <name type="scientific">Miniimonas arenae</name>
    <dbReference type="NCBI Taxonomy" id="676201"/>
    <lineage>
        <taxon>Bacteria</taxon>
        <taxon>Bacillati</taxon>
        <taxon>Actinomycetota</taxon>
        <taxon>Actinomycetes</taxon>
        <taxon>Micrococcales</taxon>
        <taxon>Beutenbergiaceae</taxon>
        <taxon>Miniimonas</taxon>
    </lineage>
</organism>
<dbReference type="SUPFAM" id="SSF51055">
    <property type="entry name" value="Carbohydrate binding domain"/>
    <property type="match status" value="2"/>
</dbReference>
<keyword evidence="4" id="KW-0326">Glycosidase</keyword>
<dbReference type="RefSeq" id="WP_139985987.1">
    <property type="nucleotide sequence ID" value="NZ_VENP01000006.1"/>
</dbReference>
<evidence type="ECO:0000256" key="2">
    <source>
        <dbReference type="ARBA" id="ARBA00022801"/>
    </source>
</evidence>
<dbReference type="EMBL" id="VENP01000006">
    <property type="protein sequence ID" value="TNU76499.1"/>
    <property type="molecule type" value="Genomic_DNA"/>
</dbReference>
<evidence type="ECO:0000256" key="6">
    <source>
        <dbReference type="ARBA" id="ARBA00037986"/>
    </source>
</evidence>
<evidence type="ECO:0000256" key="4">
    <source>
        <dbReference type="ARBA" id="ARBA00023295"/>
    </source>
</evidence>
<dbReference type="Gene3D" id="2.10.10.20">
    <property type="entry name" value="Carbohydrate-binding module superfamily 5/12"/>
    <property type="match status" value="2"/>
</dbReference>
<dbReference type="CDD" id="cd12215">
    <property type="entry name" value="ChiC_BD"/>
    <property type="match status" value="2"/>
</dbReference>
<proteinExistence type="inferred from homology"/>
<protein>
    <recommendedName>
        <fullName evidence="7">Chitin-binding type-3 domain-containing protein</fullName>
    </recommendedName>
</protein>
<comment type="similarity">
    <text evidence="6">Belongs to the glycosyl hydrolase 74 family.</text>
</comment>
<dbReference type="InterPro" id="IPR015943">
    <property type="entry name" value="WD40/YVTN_repeat-like_dom_sf"/>
</dbReference>
<dbReference type="Pfam" id="PF02839">
    <property type="entry name" value="CBM_5_12"/>
    <property type="match status" value="2"/>
</dbReference>
<evidence type="ECO:0000313" key="9">
    <source>
        <dbReference type="Proteomes" id="UP000313849"/>
    </source>
</evidence>
<accession>A0A5C5BF01</accession>
<dbReference type="SMART" id="SM00495">
    <property type="entry name" value="ChtBD3"/>
    <property type="match status" value="2"/>
</dbReference>
<dbReference type="Gene3D" id="2.130.10.10">
    <property type="entry name" value="YVTN repeat-like/Quinoprotein amine dehydrogenase"/>
    <property type="match status" value="1"/>
</dbReference>
<dbReference type="GO" id="GO:0004553">
    <property type="term" value="F:hydrolase activity, hydrolyzing O-glycosyl compounds"/>
    <property type="evidence" value="ECO:0007669"/>
    <property type="project" value="InterPro"/>
</dbReference>
<dbReference type="SUPFAM" id="SSF110296">
    <property type="entry name" value="Oligoxyloglucan reducing end-specific cellobiohydrolase"/>
    <property type="match status" value="1"/>
</dbReference>
<dbReference type="OrthoDB" id="9764804at2"/>
<evidence type="ECO:0000256" key="3">
    <source>
        <dbReference type="ARBA" id="ARBA00023277"/>
    </source>
</evidence>
<dbReference type="InterPro" id="IPR052025">
    <property type="entry name" value="Xyloglucanase_GH74"/>
</dbReference>
<dbReference type="InterPro" id="IPR036573">
    <property type="entry name" value="CBM_sf_5/12"/>
</dbReference>
<reference evidence="8 9" key="1">
    <citation type="submission" date="2019-06" db="EMBL/GenBank/DDBJ databases">
        <title>Draft genome sequence of Miniimonas arenae KCTC 19750T isolated from sea sand.</title>
        <authorList>
            <person name="Park S.-J."/>
        </authorList>
    </citation>
    <scope>NUCLEOTIDE SEQUENCE [LARGE SCALE GENOMIC DNA]</scope>
    <source>
        <strain evidence="8 9">KCTC 19750</strain>
    </source>
</reference>
<evidence type="ECO:0000259" key="7">
    <source>
        <dbReference type="SMART" id="SM00495"/>
    </source>
</evidence>
<dbReference type="Proteomes" id="UP000313849">
    <property type="component" value="Unassembled WGS sequence"/>
</dbReference>
<dbReference type="PANTHER" id="PTHR43739:SF2">
    <property type="entry name" value="OLIGOXYLOGLUCAN-REDUCING END-SPECIFIC XYLOGLUCANASE-RELATED"/>
    <property type="match status" value="1"/>
</dbReference>
<dbReference type="GO" id="GO:0030246">
    <property type="term" value="F:carbohydrate binding"/>
    <property type="evidence" value="ECO:0007669"/>
    <property type="project" value="InterPro"/>
</dbReference>
<keyword evidence="5" id="KW-0624">Polysaccharide degradation</keyword>
<keyword evidence="1" id="KW-0732">Signal</keyword>
<name>A0A5C5BF01_9MICO</name>
<gene>
    <name evidence="8" type="ORF">FH969_02895</name>
</gene>
<comment type="caution">
    <text evidence="8">The sequence shown here is derived from an EMBL/GenBank/DDBJ whole genome shotgun (WGS) entry which is preliminary data.</text>
</comment>
<dbReference type="GO" id="GO:0010411">
    <property type="term" value="P:xyloglucan metabolic process"/>
    <property type="evidence" value="ECO:0007669"/>
    <property type="project" value="TreeGrafter"/>
</dbReference>
<dbReference type="PANTHER" id="PTHR43739">
    <property type="entry name" value="XYLOGLUCANASE (EUROFUNG)"/>
    <property type="match status" value="1"/>
</dbReference>
<dbReference type="CDD" id="cd15482">
    <property type="entry name" value="Sialidase_non-viral"/>
    <property type="match status" value="1"/>
</dbReference>
<dbReference type="AlphaFoldDB" id="A0A5C5BF01"/>
<keyword evidence="2" id="KW-0378">Hydrolase</keyword>
<keyword evidence="3" id="KW-0119">Carbohydrate metabolism</keyword>
<feature type="domain" description="Chitin-binding type-3" evidence="7">
    <location>
        <begin position="313"/>
        <end position="356"/>
    </location>
</feature>
<evidence type="ECO:0000256" key="1">
    <source>
        <dbReference type="ARBA" id="ARBA00022729"/>
    </source>
</evidence>
<dbReference type="GO" id="GO:0005576">
    <property type="term" value="C:extracellular region"/>
    <property type="evidence" value="ECO:0007669"/>
    <property type="project" value="InterPro"/>
</dbReference>
<dbReference type="InterPro" id="IPR003610">
    <property type="entry name" value="CBM5/12"/>
</dbReference>
<evidence type="ECO:0000256" key="5">
    <source>
        <dbReference type="ARBA" id="ARBA00023326"/>
    </source>
</evidence>